<keyword evidence="5 9" id="KW-0472">Membrane</keyword>
<evidence type="ECO:0000256" key="5">
    <source>
        <dbReference type="ARBA" id="ARBA00023136"/>
    </source>
</evidence>
<evidence type="ECO:0000256" key="8">
    <source>
        <dbReference type="SAM" id="MobiDB-lite"/>
    </source>
</evidence>
<accession>A0A9P9YN46</accession>
<dbReference type="Proteomes" id="UP001059596">
    <property type="component" value="Unassembled WGS sequence"/>
</dbReference>
<evidence type="ECO:0000256" key="7">
    <source>
        <dbReference type="ARBA" id="ARBA00023180"/>
    </source>
</evidence>
<feature type="compositionally biased region" description="Basic residues" evidence="8">
    <location>
        <begin position="662"/>
        <end position="679"/>
    </location>
</feature>
<evidence type="ECO:0000313" key="12">
    <source>
        <dbReference type="Proteomes" id="UP001059596"/>
    </source>
</evidence>
<dbReference type="InterPro" id="IPR052192">
    <property type="entry name" value="Insect_Ionotropic_Sensory_Rcpt"/>
</dbReference>
<keyword evidence="6" id="KW-0675">Receptor</keyword>
<keyword evidence="4 9" id="KW-1133">Transmembrane helix</keyword>
<dbReference type="SUPFAM" id="SSF53850">
    <property type="entry name" value="Periplasmic binding protein-like II"/>
    <property type="match status" value="1"/>
</dbReference>
<proteinExistence type="predicted"/>
<organism evidence="11 12">
    <name type="scientific">Drosophila gunungcola</name>
    <name type="common">fruit fly</name>
    <dbReference type="NCBI Taxonomy" id="103775"/>
    <lineage>
        <taxon>Eukaryota</taxon>
        <taxon>Metazoa</taxon>
        <taxon>Ecdysozoa</taxon>
        <taxon>Arthropoda</taxon>
        <taxon>Hexapoda</taxon>
        <taxon>Insecta</taxon>
        <taxon>Pterygota</taxon>
        <taxon>Neoptera</taxon>
        <taxon>Endopterygota</taxon>
        <taxon>Diptera</taxon>
        <taxon>Brachycera</taxon>
        <taxon>Muscomorpha</taxon>
        <taxon>Ephydroidea</taxon>
        <taxon>Drosophilidae</taxon>
        <taxon>Drosophila</taxon>
        <taxon>Sophophora</taxon>
    </lineage>
</organism>
<evidence type="ECO:0000256" key="4">
    <source>
        <dbReference type="ARBA" id="ARBA00022989"/>
    </source>
</evidence>
<dbReference type="AlphaFoldDB" id="A0A9P9YN46"/>
<comment type="subcellular location">
    <subcellularLocation>
        <location evidence="1">Cell membrane</location>
        <topology evidence="1">Multi-pass membrane protein</topology>
    </subcellularLocation>
</comment>
<keyword evidence="3 9" id="KW-0812">Transmembrane</keyword>
<reference evidence="11" key="1">
    <citation type="journal article" date="2023" name="Genome Biol. Evol.">
        <title>Long-read-based Genome Assembly of Drosophila gunungcola Reveals Fewer Chemosensory Genes in Flower-breeding Species.</title>
        <authorList>
            <person name="Negi A."/>
            <person name="Liao B.Y."/>
            <person name="Yeh S.D."/>
        </authorList>
    </citation>
    <scope>NUCLEOTIDE SEQUENCE</scope>
    <source>
        <strain evidence="11">Sukarami</strain>
    </source>
</reference>
<feature type="region of interest" description="Disordered" evidence="8">
    <location>
        <begin position="661"/>
        <end position="686"/>
    </location>
</feature>
<feature type="transmembrane region" description="Helical" evidence="9">
    <location>
        <begin position="444"/>
        <end position="461"/>
    </location>
</feature>
<evidence type="ECO:0000256" key="9">
    <source>
        <dbReference type="SAM" id="Phobius"/>
    </source>
</evidence>
<gene>
    <name evidence="11" type="ORF">M5D96_007386</name>
</gene>
<feature type="transmembrane region" description="Helical" evidence="9">
    <location>
        <begin position="385"/>
        <end position="407"/>
    </location>
</feature>
<keyword evidence="2" id="KW-1003">Cell membrane</keyword>
<keyword evidence="12" id="KW-1185">Reference proteome</keyword>
<feature type="transmembrane region" description="Helical" evidence="9">
    <location>
        <begin position="628"/>
        <end position="646"/>
    </location>
</feature>
<evidence type="ECO:0000256" key="3">
    <source>
        <dbReference type="ARBA" id="ARBA00022692"/>
    </source>
</evidence>
<dbReference type="PANTHER" id="PTHR42643:SF24">
    <property type="entry name" value="IONOTROPIC RECEPTOR 60A"/>
    <property type="match status" value="1"/>
</dbReference>
<feature type="chain" id="PRO_5040275474" description="Ionotropic receptor 60a" evidence="10">
    <location>
        <begin position="22"/>
        <end position="706"/>
    </location>
</feature>
<evidence type="ECO:0008006" key="13">
    <source>
        <dbReference type="Google" id="ProtNLM"/>
    </source>
</evidence>
<sequence>MWWNYLSAIVFLLQLFDLGQGIVNPSNQTASTVIFMLPAKDIGPDVWKAGVDCLDSFAQIFFYRKPVERFTRAYNLMLAHAFNLSSPADQIQEGFSKRINEAATDPGEPHRQELFQMRVVSDHKVREKTKNMGELILTDNYVIVVDSVERLLGLMSRYISKMRSWNPGARFLVLFHNPGVRNRPWHVASQIFNELMSSFYVHRVALLYANSSTNYNLLVNDYYSNVDCRILNVQSLGQCHDGQLYPSPSAVHASMLDYVSGFSPRNCTFFVCASISAPFVEADCIVGLEMRILGFMKNRLSFDVNQTCSWESRGEMDSAGNWNGLLGKVTDNECDFIIGGHYPDNEVADFFWGSDTYLQDAHTWYVKLAERRPAWQAMVGIFEPFTWLGFILILVISWLFWFALVTVLPEPKYYQQLSLTAINALAVSISIAIQERPVCEATRVFFMALTLYGLNVVATYTSKMIATFQDPGYLQQVDELTEVLAAGIPYGGHEENRDWFENEDDMWIFNGYNTSPEFIPQTENLKAVKHGHRCILSNRMYTMQSALADDLYAFPHNVFSSPLQMIMKAGFPFLFEINSIIRLMRDVGIFHKIDADFRYNNTYLNRINKMRPHFADTAIVLTTEHLKGPFGILVVGVFCAALTFLGELMTRHWRCQLVTQRSRQRKKRRRTRRRIRRKQPKDGHWQRQVQVAPVVRFTPVKRRKVF</sequence>
<keyword evidence="10" id="KW-0732">Signal</keyword>
<keyword evidence="7" id="KW-0325">Glycoprotein</keyword>
<evidence type="ECO:0000313" key="11">
    <source>
        <dbReference type="EMBL" id="KAI8039961.1"/>
    </source>
</evidence>
<comment type="caution">
    <text evidence="11">The sequence shown here is derived from an EMBL/GenBank/DDBJ whole genome shotgun (WGS) entry which is preliminary data.</text>
</comment>
<dbReference type="PANTHER" id="PTHR42643">
    <property type="entry name" value="IONOTROPIC RECEPTOR 20A-RELATED"/>
    <property type="match status" value="1"/>
</dbReference>
<feature type="signal peptide" evidence="10">
    <location>
        <begin position="1"/>
        <end position="21"/>
    </location>
</feature>
<evidence type="ECO:0000256" key="1">
    <source>
        <dbReference type="ARBA" id="ARBA00004651"/>
    </source>
</evidence>
<evidence type="ECO:0000256" key="10">
    <source>
        <dbReference type="SAM" id="SignalP"/>
    </source>
</evidence>
<protein>
    <recommendedName>
        <fullName evidence="13">Ionotropic receptor 60a</fullName>
    </recommendedName>
</protein>
<name>A0A9P9YN46_9MUSC</name>
<dbReference type="EMBL" id="JAMKOV010000005">
    <property type="protein sequence ID" value="KAI8039961.1"/>
    <property type="molecule type" value="Genomic_DNA"/>
</dbReference>
<dbReference type="Gene3D" id="3.40.190.10">
    <property type="entry name" value="Periplasmic binding protein-like II"/>
    <property type="match status" value="1"/>
</dbReference>
<evidence type="ECO:0000256" key="6">
    <source>
        <dbReference type="ARBA" id="ARBA00023170"/>
    </source>
</evidence>
<evidence type="ECO:0000256" key="2">
    <source>
        <dbReference type="ARBA" id="ARBA00022475"/>
    </source>
</evidence>
<dbReference type="GO" id="GO:0005886">
    <property type="term" value="C:plasma membrane"/>
    <property type="evidence" value="ECO:0007669"/>
    <property type="project" value="UniProtKB-SubCell"/>
</dbReference>